<evidence type="ECO:0000256" key="1">
    <source>
        <dbReference type="SAM" id="MobiDB-lite"/>
    </source>
</evidence>
<keyword evidence="2" id="KW-0732">Signal</keyword>
<feature type="signal peptide" evidence="2">
    <location>
        <begin position="1"/>
        <end position="34"/>
    </location>
</feature>
<organism evidence="3 4">
    <name type="scientific">Kribbella voronezhensis</name>
    <dbReference type="NCBI Taxonomy" id="2512212"/>
    <lineage>
        <taxon>Bacteria</taxon>
        <taxon>Bacillati</taxon>
        <taxon>Actinomycetota</taxon>
        <taxon>Actinomycetes</taxon>
        <taxon>Propionibacteriales</taxon>
        <taxon>Kribbellaceae</taxon>
        <taxon>Kribbella</taxon>
    </lineage>
</organism>
<dbReference type="EMBL" id="SOCE01000001">
    <property type="protein sequence ID" value="TDU88768.1"/>
    <property type="molecule type" value="Genomic_DNA"/>
</dbReference>
<feature type="chain" id="PRO_5020972323" evidence="2">
    <location>
        <begin position="35"/>
        <end position="67"/>
    </location>
</feature>
<feature type="compositionally biased region" description="Basic and acidic residues" evidence="1">
    <location>
        <begin position="47"/>
        <end position="56"/>
    </location>
</feature>
<proteinExistence type="predicted"/>
<protein>
    <submittedName>
        <fullName evidence="3">Uncharacterized protein</fullName>
    </submittedName>
</protein>
<evidence type="ECO:0000313" key="4">
    <source>
        <dbReference type="Proteomes" id="UP000295151"/>
    </source>
</evidence>
<sequence length="67" mass="6754">MPYYGALKAGRALMALLGLSVLLLGGLTASAVPAAPPPAGPAMTVSGHHDHMDCDPIRFGTTTLPSP</sequence>
<dbReference type="Proteomes" id="UP000295151">
    <property type="component" value="Unassembled WGS sequence"/>
</dbReference>
<name>A0A4R7TBQ7_9ACTN</name>
<comment type="caution">
    <text evidence="3">The sequence shown here is derived from an EMBL/GenBank/DDBJ whole genome shotgun (WGS) entry which is preliminary data.</text>
</comment>
<accession>A0A4R7TBQ7</accession>
<feature type="region of interest" description="Disordered" evidence="1">
    <location>
        <begin position="39"/>
        <end position="67"/>
    </location>
</feature>
<evidence type="ECO:0000313" key="3">
    <source>
        <dbReference type="EMBL" id="TDU88768.1"/>
    </source>
</evidence>
<evidence type="ECO:0000256" key="2">
    <source>
        <dbReference type="SAM" id="SignalP"/>
    </source>
</evidence>
<dbReference type="AlphaFoldDB" id="A0A4R7TBQ7"/>
<keyword evidence="4" id="KW-1185">Reference proteome</keyword>
<dbReference type="RefSeq" id="WP_133978479.1">
    <property type="nucleotide sequence ID" value="NZ_SOCE01000001.1"/>
</dbReference>
<gene>
    <name evidence="3" type="ORF">EV138_2317</name>
</gene>
<reference evidence="3 4" key="1">
    <citation type="submission" date="2019-03" db="EMBL/GenBank/DDBJ databases">
        <title>Genomic Encyclopedia of Type Strains, Phase III (KMG-III): the genomes of soil and plant-associated and newly described type strains.</title>
        <authorList>
            <person name="Whitman W."/>
        </authorList>
    </citation>
    <scope>NUCLEOTIDE SEQUENCE [LARGE SCALE GENOMIC DNA]</scope>
    <source>
        <strain evidence="3 4">VKM Ac-2575</strain>
    </source>
</reference>